<dbReference type="Pfam" id="PF00787">
    <property type="entry name" value="PX"/>
    <property type="match status" value="1"/>
</dbReference>
<feature type="domain" description="PX" evidence="5">
    <location>
        <begin position="610"/>
        <end position="722"/>
    </location>
</feature>
<dbReference type="SMART" id="SM00313">
    <property type="entry name" value="PXA"/>
    <property type="match status" value="1"/>
</dbReference>
<dbReference type="PANTHER" id="PTHR22999">
    <property type="entry name" value="PX SERINE/THREONINE KINASE PXK"/>
    <property type="match status" value="1"/>
</dbReference>
<evidence type="ECO:0000256" key="4">
    <source>
        <dbReference type="SAM" id="Phobius"/>
    </source>
</evidence>
<dbReference type="PROSITE" id="PS51207">
    <property type="entry name" value="PXA"/>
    <property type="match status" value="1"/>
</dbReference>
<accession>A0ABQ7ZBE5</accession>
<dbReference type="InterPro" id="IPR001683">
    <property type="entry name" value="PX_dom"/>
</dbReference>
<gene>
    <name evidence="7" type="ORF">HID58_064940</name>
</gene>
<feature type="compositionally biased region" description="Polar residues" evidence="3">
    <location>
        <begin position="289"/>
        <end position="301"/>
    </location>
</feature>
<dbReference type="Proteomes" id="UP000824890">
    <property type="component" value="Unassembled WGS sequence"/>
</dbReference>
<evidence type="ECO:0000256" key="1">
    <source>
        <dbReference type="ARBA" id="ARBA00004496"/>
    </source>
</evidence>
<comment type="caution">
    <text evidence="7">The sequence shown here is derived from an EMBL/GenBank/DDBJ whole genome shotgun (WGS) entry which is preliminary data.</text>
</comment>
<feature type="compositionally biased region" description="Polar residues" evidence="3">
    <location>
        <begin position="449"/>
        <end position="460"/>
    </location>
</feature>
<feature type="compositionally biased region" description="Basic and acidic residues" evidence="3">
    <location>
        <begin position="796"/>
        <end position="810"/>
    </location>
</feature>
<feature type="transmembrane region" description="Helical" evidence="4">
    <location>
        <begin position="1153"/>
        <end position="1173"/>
    </location>
</feature>
<reference evidence="7 8" key="1">
    <citation type="submission" date="2021-05" db="EMBL/GenBank/DDBJ databases">
        <title>Genome Assembly of Synthetic Allotetraploid Brassica napus Reveals Homoeologous Exchanges between Subgenomes.</title>
        <authorList>
            <person name="Davis J.T."/>
        </authorList>
    </citation>
    <scope>NUCLEOTIDE SEQUENCE [LARGE SCALE GENOMIC DNA]</scope>
    <source>
        <strain evidence="8">cv. Da-Ae</strain>
        <tissue evidence="7">Seedling</tissue>
    </source>
</reference>
<dbReference type="SUPFAM" id="SSF64268">
    <property type="entry name" value="PX domain"/>
    <property type="match status" value="1"/>
</dbReference>
<dbReference type="PANTHER" id="PTHR22999:SF41">
    <property type="entry name" value="PXA DOMAIN-CONTAINING PROTEIN"/>
    <property type="match status" value="1"/>
</dbReference>
<evidence type="ECO:0000259" key="6">
    <source>
        <dbReference type="PROSITE" id="PS51207"/>
    </source>
</evidence>
<dbReference type="Pfam" id="PF08628">
    <property type="entry name" value="Nexin_C"/>
    <property type="match status" value="1"/>
</dbReference>
<dbReference type="PROSITE" id="PS50195">
    <property type="entry name" value="PX"/>
    <property type="match status" value="1"/>
</dbReference>
<comment type="subcellular location">
    <subcellularLocation>
        <location evidence="1">Cytoplasm</location>
    </subcellularLocation>
</comment>
<dbReference type="InterPro" id="IPR013937">
    <property type="entry name" value="Sorting_nexin_C"/>
</dbReference>
<keyword evidence="2" id="KW-0963">Cytoplasm</keyword>
<feature type="compositionally biased region" description="Basic residues" evidence="3">
    <location>
        <begin position="547"/>
        <end position="557"/>
    </location>
</feature>
<dbReference type="InterPro" id="IPR036871">
    <property type="entry name" value="PX_dom_sf"/>
</dbReference>
<dbReference type="SMART" id="SM00312">
    <property type="entry name" value="PX"/>
    <property type="match status" value="1"/>
</dbReference>
<dbReference type="EMBL" id="JAGKQM010000015">
    <property type="protein sequence ID" value="KAH0877546.1"/>
    <property type="molecule type" value="Genomic_DNA"/>
</dbReference>
<evidence type="ECO:0000313" key="7">
    <source>
        <dbReference type="EMBL" id="KAH0877546.1"/>
    </source>
</evidence>
<feature type="compositionally biased region" description="Basic and acidic residues" evidence="3">
    <location>
        <begin position="330"/>
        <end position="348"/>
    </location>
</feature>
<feature type="region of interest" description="Disordered" evidence="3">
    <location>
        <begin position="330"/>
        <end position="362"/>
    </location>
</feature>
<keyword evidence="4" id="KW-0472">Membrane</keyword>
<dbReference type="Gene3D" id="3.30.1520.10">
    <property type="entry name" value="Phox-like domain"/>
    <property type="match status" value="1"/>
</dbReference>
<keyword evidence="4" id="KW-0812">Transmembrane</keyword>
<evidence type="ECO:0000256" key="3">
    <source>
        <dbReference type="SAM" id="MobiDB-lite"/>
    </source>
</evidence>
<dbReference type="InterPro" id="IPR051837">
    <property type="entry name" value="SortingNexin/PXDomain-PKLike"/>
</dbReference>
<keyword evidence="4" id="KW-1133">Transmembrane helix</keyword>
<evidence type="ECO:0000313" key="8">
    <source>
        <dbReference type="Proteomes" id="UP000824890"/>
    </source>
</evidence>
<feature type="domain" description="PXA" evidence="6">
    <location>
        <begin position="102"/>
        <end position="285"/>
    </location>
</feature>
<feature type="region of interest" description="Disordered" evidence="3">
    <location>
        <begin position="289"/>
        <end position="310"/>
    </location>
</feature>
<feature type="transmembrane region" description="Helical" evidence="4">
    <location>
        <begin position="21"/>
        <end position="36"/>
    </location>
</feature>
<protein>
    <submittedName>
        <fullName evidence="7">Uncharacterized protein</fullName>
    </submittedName>
</protein>
<dbReference type="InterPro" id="IPR003114">
    <property type="entry name" value="Phox_assoc"/>
</dbReference>
<feature type="compositionally biased region" description="Polar residues" evidence="3">
    <location>
        <begin position="761"/>
        <end position="775"/>
    </location>
</feature>
<organism evidence="7 8">
    <name type="scientific">Brassica napus</name>
    <name type="common">Rape</name>
    <dbReference type="NCBI Taxonomy" id="3708"/>
    <lineage>
        <taxon>Eukaryota</taxon>
        <taxon>Viridiplantae</taxon>
        <taxon>Streptophyta</taxon>
        <taxon>Embryophyta</taxon>
        <taxon>Tracheophyta</taxon>
        <taxon>Spermatophyta</taxon>
        <taxon>Magnoliopsida</taxon>
        <taxon>eudicotyledons</taxon>
        <taxon>Gunneridae</taxon>
        <taxon>Pentapetalae</taxon>
        <taxon>rosids</taxon>
        <taxon>malvids</taxon>
        <taxon>Brassicales</taxon>
        <taxon>Brassicaceae</taxon>
        <taxon>Brassiceae</taxon>
        <taxon>Brassica</taxon>
    </lineage>
</organism>
<feature type="compositionally biased region" description="Basic and acidic residues" evidence="3">
    <location>
        <begin position="419"/>
        <end position="447"/>
    </location>
</feature>
<proteinExistence type="predicted"/>
<feature type="region of interest" description="Disordered" evidence="3">
    <location>
        <begin position="416"/>
        <end position="578"/>
    </location>
</feature>
<evidence type="ECO:0000256" key="2">
    <source>
        <dbReference type="ARBA" id="ARBA00022490"/>
    </source>
</evidence>
<keyword evidence="8" id="KW-1185">Reference proteome</keyword>
<evidence type="ECO:0000259" key="5">
    <source>
        <dbReference type="PROSITE" id="PS50195"/>
    </source>
</evidence>
<name>A0ABQ7ZBE5_BRANA</name>
<sequence length="1208" mass="137157">MSTEKQAATVRDLVEEAKKRIVILVVCVVGLSYLLSLTSSSVLVNLPAAACLIILLRYFSLDVEMKRKSAAYNNSKPSLSLNKPPELLKAAPRSDWRSKVNSQVVEDAIDRFTRHLISEWVLDLWYSRITADKQGPEELVFIINGVLGELSRRFRNVNLIDLLTRDLIDIICRRVEIFREYQGKIERKRRRSLSFEDRDSELRRLMAADDKLHPALFSPESEHKVLQHIVDRLITLTFRPEDLHCAFFHYTVRELLACCVMRPVLNLANPRFINERIEAAVISRIKISDGSSAPRETSQSEDLSDVSHDPFSRYLDPSVTGVELVQLKNEQQKRKNATEKQHVPDLAKDPLLSMDTRSSRSWNSLPLPSKVVDDIKDLQEHRAGEGWGDVLDKMSQRKTETLSPEHLESVWAKGRNYRKKEGERVPPRWSSKESCNDADDARPKELSEGTANARGTSQHKVVNRESYLSDYSSAEEDEDQTKSSHSYTSEDEETVTGLNSPGTRVWDGQTNRNPVVSRIHHPLENSGRRFGKHSKGDEYYEQAPRHQSSRKRSRRSGHILGNDDSDDSENDSLARSCSGTSATSSASYISMAGSNLPNALKSSLLVDSFDKLRCEVLVANIVKSSSKMFAVYSVAVTDESNHSWSIKRRFRHFEELHRRLKVFPEYNLHLPPKHFLSTGVDIPVIQERCLLLDDYLKKLLQLPRVSGSIEVRDFLSVDSQTYAFSSSFSIIETLTVKHVRQTSTVSTNMANVTPGPLLSRENLSSENGKSGQHIKSNVMVDDLKSKMKAPGNDQTKTSDSDVRNSKENGGLKKGIQRADAVAFTGLPTEWVPPKLTLPLLDLVDVVFQLQEGGWIRRKAFWVAKQILQLGMGDALDDWVLEKIRILRRGTVVASGIQRVEQILWPDGIFITKHPKRQQQSSSFDEEQQQEAERRAKFVRELMIEKAPATIVSLVGQKEYEQCAEDLYFFLQSSVCLKLLAYDLVELLLTSAFPEMEQSFKQKSLGSIKSTVCFGKHHNFSNNSTPLLSPFSCSLSHPCPQDSQTEETYSVISCESKVVADTRDERLINKSQHKKKPKKKVAAEPFEEAKRRGDMLAQKMKNLNMVDLRDVEHASDVKEALRCYSSIRSPVYLDIVDNFFGYQRFKKESWLFQSLRPLLISFAFVYYTCMVINLHCQQTGYMDKTQESFLAAFLKSRASKGSLLRCLGS</sequence>
<dbReference type="Pfam" id="PF02194">
    <property type="entry name" value="PXA"/>
    <property type="match status" value="1"/>
</dbReference>
<feature type="region of interest" description="Disordered" evidence="3">
    <location>
        <begin position="748"/>
        <end position="810"/>
    </location>
</feature>
<feature type="compositionally biased region" description="Polar residues" evidence="3">
    <location>
        <begin position="496"/>
        <end position="514"/>
    </location>
</feature>